<dbReference type="AlphaFoldDB" id="A0A0A2MDS7"/>
<reference evidence="1 2" key="1">
    <citation type="submission" date="2013-09" db="EMBL/GenBank/DDBJ databases">
        <authorList>
            <person name="Zeng Z."/>
            <person name="Chen C."/>
        </authorList>
    </citation>
    <scope>NUCLEOTIDE SEQUENCE [LARGE SCALE GENOMIC DNA]</scope>
    <source>
        <strain evidence="1 2">WB 3.3-2</strain>
    </source>
</reference>
<sequence length="99" mass="11575">MSNKLNSSDEVITLENYKSFIFDLGEIEITKIDFNVNPLKINFDYKGNNKVEGLLYISIINNILNRFLFILPNQKKSGVDRSSEINEIIDKLIYLKDEW</sequence>
<dbReference type="RefSeq" id="WP_020213805.1">
    <property type="nucleotide sequence ID" value="NZ_JRLX01000010.1"/>
</dbReference>
<name>A0A0A2MDS7_9FLAO</name>
<comment type="caution">
    <text evidence="1">The sequence shown here is derived from an EMBL/GenBank/DDBJ whole genome shotgun (WGS) entry which is preliminary data.</text>
</comment>
<evidence type="ECO:0000313" key="2">
    <source>
        <dbReference type="Proteomes" id="UP000030152"/>
    </source>
</evidence>
<accession>A0A0A2MDS7</accession>
<gene>
    <name evidence="1" type="ORF">Q765_11290</name>
</gene>
<evidence type="ECO:0000313" key="1">
    <source>
        <dbReference type="EMBL" id="KGO86455.1"/>
    </source>
</evidence>
<dbReference type="EMBL" id="JRLX01000010">
    <property type="protein sequence ID" value="KGO86455.1"/>
    <property type="molecule type" value="Genomic_DNA"/>
</dbReference>
<organism evidence="1 2">
    <name type="scientific">Flavobacterium rivuli WB 3.3-2 = DSM 21788</name>
    <dbReference type="NCBI Taxonomy" id="1121895"/>
    <lineage>
        <taxon>Bacteria</taxon>
        <taxon>Pseudomonadati</taxon>
        <taxon>Bacteroidota</taxon>
        <taxon>Flavobacteriia</taxon>
        <taxon>Flavobacteriales</taxon>
        <taxon>Flavobacteriaceae</taxon>
        <taxon>Flavobacterium</taxon>
    </lineage>
</organism>
<dbReference type="Proteomes" id="UP000030152">
    <property type="component" value="Unassembled WGS sequence"/>
</dbReference>
<dbReference type="OrthoDB" id="9850077at2"/>
<keyword evidence="2" id="KW-1185">Reference proteome</keyword>
<protein>
    <submittedName>
        <fullName evidence="1">Uncharacterized protein</fullName>
    </submittedName>
</protein>
<proteinExistence type="predicted"/>